<keyword evidence="2" id="KW-0812">Transmembrane</keyword>
<gene>
    <name evidence="3" type="ORF">EV698_1504</name>
</gene>
<feature type="transmembrane region" description="Helical" evidence="2">
    <location>
        <begin position="105"/>
        <end position="125"/>
    </location>
</feature>
<dbReference type="Proteomes" id="UP000292298">
    <property type="component" value="Unassembled WGS sequence"/>
</dbReference>
<dbReference type="PANTHER" id="PTHR33219">
    <property type="entry name" value="YLMG HOMOLOG PROTEIN 2, CHLOROPLASTIC"/>
    <property type="match status" value="1"/>
</dbReference>
<sequence length="192" mass="21058">MGSGYLANPLAFLVDTVFSLYIMAVMLRFLLQWSRADFYNPLSQFLVRITQPALQPLRRFIPAWGGVDIAAIVLMIILQIIALSLLMAIAGVTPRIDYLLLRAPAELISLLLNVYLIAIVVRAILSWVSPNDYNPATTVLLGLTEPVIRPFRAILPDLGGIDLSPLAAIVAIQVVKMLVLPPLDQIAPGLMM</sequence>
<accession>A0A4Q8D1T0</accession>
<dbReference type="OrthoDB" id="9806665at2"/>
<keyword evidence="2" id="KW-1133">Transmembrane helix</keyword>
<evidence type="ECO:0000256" key="2">
    <source>
        <dbReference type="SAM" id="Phobius"/>
    </source>
</evidence>
<keyword evidence="2" id="KW-0472">Membrane</keyword>
<feature type="transmembrane region" description="Helical" evidence="2">
    <location>
        <begin position="12"/>
        <end position="31"/>
    </location>
</feature>
<dbReference type="EMBL" id="SHLI01000001">
    <property type="protein sequence ID" value="RZU99220.1"/>
    <property type="molecule type" value="Genomic_DNA"/>
</dbReference>
<dbReference type="GO" id="GO:0016020">
    <property type="term" value="C:membrane"/>
    <property type="evidence" value="ECO:0007669"/>
    <property type="project" value="InterPro"/>
</dbReference>
<reference evidence="3 4" key="1">
    <citation type="submission" date="2019-02" db="EMBL/GenBank/DDBJ databases">
        <title>Genomic Encyclopedia of Type Strains, Phase IV (KMG-IV): sequencing the most valuable type-strain genomes for metagenomic binning, comparative biology and taxonomic classification.</title>
        <authorList>
            <person name="Goeker M."/>
        </authorList>
    </citation>
    <scope>NUCLEOTIDE SEQUENCE [LARGE SCALE GENOMIC DNA]</scope>
    <source>
        <strain evidence="3 4">DSM 21056</strain>
    </source>
</reference>
<comment type="caution">
    <text evidence="3">The sequence shown here is derived from an EMBL/GenBank/DDBJ whole genome shotgun (WGS) entry which is preliminary data.</text>
</comment>
<name>A0A4Q8D1T0_9GAMM</name>
<dbReference type="PANTHER" id="PTHR33219:SF14">
    <property type="entry name" value="PROTEIN COFACTOR ASSEMBLY OF COMPLEX C SUBUNIT B CCB3, CHLOROPLASTIC-RELATED"/>
    <property type="match status" value="1"/>
</dbReference>
<feature type="transmembrane region" description="Helical" evidence="2">
    <location>
        <begin position="69"/>
        <end position="93"/>
    </location>
</feature>
<dbReference type="InterPro" id="IPR003425">
    <property type="entry name" value="CCB3/YggT"/>
</dbReference>
<comment type="similarity">
    <text evidence="1">Belongs to the YggT family.</text>
</comment>
<evidence type="ECO:0000313" key="4">
    <source>
        <dbReference type="Proteomes" id="UP000292298"/>
    </source>
</evidence>
<proteinExistence type="inferred from homology"/>
<evidence type="ECO:0000313" key="3">
    <source>
        <dbReference type="EMBL" id="RZU99220.1"/>
    </source>
</evidence>
<dbReference type="AlphaFoldDB" id="A0A4Q8D1T0"/>
<dbReference type="Pfam" id="PF02325">
    <property type="entry name" value="CCB3_YggT"/>
    <property type="match status" value="2"/>
</dbReference>
<protein>
    <submittedName>
        <fullName evidence="3">YggT family protein</fullName>
    </submittedName>
</protein>
<dbReference type="RefSeq" id="WP_130503469.1">
    <property type="nucleotide sequence ID" value="NZ_SHLI01000001.1"/>
</dbReference>
<keyword evidence="4" id="KW-1185">Reference proteome</keyword>
<evidence type="ECO:0000256" key="1">
    <source>
        <dbReference type="ARBA" id="ARBA00010894"/>
    </source>
</evidence>
<organism evidence="3 4">
    <name type="scientific">Spiribacter vilamensis</name>
    <dbReference type="NCBI Taxonomy" id="531306"/>
    <lineage>
        <taxon>Bacteria</taxon>
        <taxon>Pseudomonadati</taxon>
        <taxon>Pseudomonadota</taxon>
        <taxon>Gammaproteobacteria</taxon>
        <taxon>Chromatiales</taxon>
        <taxon>Ectothiorhodospiraceae</taxon>
        <taxon>Spiribacter</taxon>
    </lineage>
</organism>